<name>A0A8J4A737_9ACTN</name>
<reference evidence="2" key="1">
    <citation type="journal article" date="2021" name="Int. J. Syst. Evol. Microbiol.">
        <title>Actinocatenispora comari sp. nov., an endophytic actinomycete isolated from aerial parts of Comarum salesowianum.</title>
        <authorList>
            <person name="Oyunbileg N."/>
            <person name="Iizaka Y."/>
            <person name="Hamada M."/>
            <person name="Davaapurev B.O."/>
            <person name="Fukumoto A."/>
            <person name="Tsetseg B."/>
            <person name="Kato F."/>
            <person name="Tamura T."/>
            <person name="Batkhuu J."/>
            <person name="Anzai Y."/>
        </authorList>
    </citation>
    <scope>NUCLEOTIDE SEQUENCE [LARGE SCALE GENOMIC DNA]</scope>
    <source>
        <strain evidence="2">NUM-2625</strain>
    </source>
</reference>
<organism evidence="1 2">
    <name type="scientific">Actinocatenispora comari</name>
    <dbReference type="NCBI Taxonomy" id="2807577"/>
    <lineage>
        <taxon>Bacteria</taxon>
        <taxon>Bacillati</taxon>
        <taxon>Actinomycetota</taxon>
        <taxon>Actinomycetes</taxon>
        <taxon>Micromonosporales</taxon>
        <taxon>Micromonosporaceae</taxon>
        <taxon>Actinocatenispora</taxon>
    </lineage>
</organism>
<dbReference type="EMBL" id="BOPO01000006">
    <property type="protein sequence ID" value="GIL25498.1"/>
    <property type="molecule type" value="Genomic_DNA"/>
</dbReference>
<accession>A0A8J4A737</accession>
<evidence type="ECO:0000313" key="2">
    <source>
        <dbReference type="Proteomes" id="UP000614996"/>
    </source>
</evidence>
<gene>
    <name evidence="1" type="ORF">NUM_07530</name>
</gene>
<sequence length="118" mass="12578">MTDTSTTATGSAVACDCGCPIHHGKPRTVWSDRQCRCVLVCATQPTTVVAREADCVLFLDPAHHHTVLSAYLLPMGRIDWPSCAPIAGGDDPRANRILAPLLASIINYLNAALPVLDL</sequence>
<dbReference type="RefSeq" id="WP_207123107.1">
    <property type="nucleotide sequence ID" value="NZ_BOPO01000006.1"/>
</dbReference>
<dbReference type="AlphaFoldDB" id="A0A8J4A737"/>
<comment type="caution">
    <text evidence="1">The sequence shown here is derived from an EMBL/GenBank/DDBJ whole genome shotgun (WGS) entry which is preliminary data.</text>
</comment>
<proteinExistence type="predicted"/>
<dbReference type="Proteomes" id="UP000614996">
    <property type="component" value="Unassembled WGS sequence"/>
</dbReference>
<protein>
    <submittedName>
        <fullName evidence="1">Uncharacterized protein</fullName>
    </submittedName>
</protein>
<evidence type="ECO:0000313" key="1">
    <source>
        <dbReference type="EMBL" id="GIL25498.1"/>
    </source>
</evidence>
<keyword evidence="2" id="KW-1185">Reference proteome</keyword>